<dbReference type="AlphaFoldDB" id="A0A9W7C1E3"/>
<sequence length="175" mass="18456">MNTLELLVICLVAFASLVGGTVENANNQTVLFNLISNGRGNFLSPGVTTGNNIVDNVDSVILGVGTFSGSPYADSNRVYAIDRIYFSLVCSGTDHSCVLDGLGRRQIMTCSPIPIILIPFPDPRFPFRSAPTRSKSGSKSKKSGSKSKKSGSKSKKSGSKSKKSGSKSKKSGSKT</sequence>
<evidence type="ECO:0000313" key="3">
    <source>
        <dbReference type="EMBL" id="GMH97477.1"/>
    </source>
</evidence>
<feature type="signal peptide" evidence="2">
    <location>
        <begin position="1"/>
        <end position="20"/>
    </location>
</feature>
<dbReference type="Proteomes" id="UP001165160">
    <property type="component" value="Unassembled WGS sequence"/>
</dbReference>
<reference evidence="4" key="1">
    <citation type="journal article" date="2023" name="Commun. Biol.">
        <title>Genome analysis of Parmales, the sister group of diatoms, reveals the evolutionary specialization of diatoms from phago-mixotrophs to photoautotrophs.</title>
        <authorList>
            <person name="Ban H."/>
            <person name="Sato S."/>
            <person name="Yoshikawa S."/>
            <person name="Yamada K."/>
            <person name="Nakamura Y."/>
            <person name="Ichinomiya M."/>
            <person name="Sato N."/>
            <person name="Blanc-Mathieu R."/>
            <person name="Endo H."/>
            <person name="Kuwata A."/>
            <person name="Ogata H."/>
        </authorList>
    </citation>
    <scope>NUCLEOTIDE SEQUENCE [LARGE SCALE GENOMIC DNA]</scope>
    <source>
        <strain evidence="4">NIES 3699</strain>
    </source>
</reference>
<dbReference type="EMBL" id="BRXX01000201">
    <property type="protein sequence ID" value="GMH97477.1"/>
    <property type="molecule type" value="Genomic_DNA"/>
</dbReference>
<keyword evidence="4" id="KW-1185">Reference proteome</keyword>
<gene>
    <name evidence="3" type="ORF">TrVE_jg7214</name>
</gene>
<evidence type="ECO:0000256" key="1">
    <source>
        <dbReference type="SAM" id="MobiDB-lite"/>
    </source>
</evidence>
<feature type="region of interest" description="Disordered" evidence="1">
    <location>
        <begin position="126"/>
        <end position="175"/>
    </location>
</feature>
<name>A0A9W7C1E3_9STRA</name>
<feature type="compositionally biased region" description="Basic residues" evidence="1">
    <location>
        <begin position="136"/>
        <end position="175"/>
    </location>
</feature>
<protein>
    <submittedName>
        <fullName evidence="3">Uncharacterized protein</fullName>
    </submittedName>
</protein>
<evidence type="ECO:0000256" key="2">
    <source>
        <dbReference type="SAM" id="SignalP"/>
    </source>
</evidence>
<accession>A0A9W7C1E3</accession>
<feature type="chain" id="PRO_5040959490" evidence="2">
    <location>
        <begin position="21"/>
        <end position="175"/>
    </location>
</feature>
<comment type="caution">
    <text evidence="3">The sequence shown here is derived from an EMBL/GenBank/DDBJ whole genome shotgun (WGS) entry which is preliminary data.</text>
</comment>
<organism evidence="3 4">
    <name type="scientific">Triparma verrucosa</name>
    <dbReference type="NCBI Taxonomy" id="1606542"/>
    <lineage>
        <taxon>Eukaryota</taxon>
        <taxon>Sar</taxon>
        <taxon>Stramenopiles</taxon>
        <taxon>Ochrophyta</taxon>
        <taxon>Bolidophyceae</taxon>
        <taxon>Parmales</taxon>
        <taxon>Triparmaceae</taxon>
        <taxon>Triparma</taxon>
    </lineage>
</organism>
<proteinExistence type="predicted"/>
<evidence type="ECO:0000313" key="4">
    <source>
        <dbReference type="Proteomes" id="UP001165160"/>
    </source>
</evidence>
<keyword evidence="2" id="KW-0732">Signal</keyword>